<keyword evidence="4 5" id="KW-0472">Membrane</keyword>
<feature type="transmembrane region" description="Helical" evidence="7">
    <location>
        <begin position="166"/>
        <end position="189"/>
    </location>
</feature>
<dbReference type="Proteomes" id="UP001314169">
    <property type="component" value="Chromosome 15"/>
</dbReference>
<evidence type="ECO:0000256" key="1">
    <source>
        <dbReference type="ARBA" id="ARBA00004141"/>
    </source>
</evidence>
<reference evidence="9" key="1">
    <citation type="submission" date="2023-12" db="EMBL/GenBank/DDBJ databases">
        <authorList>
            <person name="Brown T."/>
        </authorList>
    </citation>
    <scope>NUCLEOTIDE SEQUENCE</scope>
</reference>
<sequence>MADKGKKGDKSGGKQEGEQPLGEDKKGEDKKGEKKGEEPPPPKIKSVQPKDEVGTRKGCRRYRWELKDSNKEFWMVGHALIKILSVGCLVGALIVFTGTVVHPLVTLMIIMELSIFLFFIFIYTFAINKYMPFILWPVTDIINDLCATAFLVGTAIYAVLTRETMPVNYVVSVALIAVAAFFPIIDICLQRKHFRGKKVKRNVLVPPPKLAETEKAKGGPKPKEEKKGKAAKAGKK</sequence>
<proteinExistence type="predicted"/>
<feature type="transmembrane region" description="Helical" evidence="7">
    <location>
        <begin position="104"/>
        <end position="126"/>
    </location>
</feature>
<feature type="compositionally biased region" description="Basic and acidic residues" evidence="6">
    <location>
        <begin position="211"/>
        <end position="228"/>
    </location>
</feature>
<evidence type="ECO:0000313" key="10">
    <source>
        <dbReference type="Proteomes" id="UP001314169"/>
    </source>
</evidence>
<feature type="region of interest" description="Disordered" evidence="6">
    <location>
        <begin position="210"/>
        <end position="236"/>
    </location>
</feature>
<evidence type="ECO:0000313" key="9">
    <source>
        <dbReference type="EMBL" id="CAK6436657.1"/>
    </source>
</evidence>
<organism evidence="9 10">
    <name type="scientific">Pipistrellus nathusii</name>
    <name type="common">Nathusius' pipistrelle</name>
    <dbReference type="NCBI Taxonomy" id="59473"/>
    <lineage>
        <taxon>Eukaryota</taxon>
        <taxon>Metazoa</taxon>
        <taxon>Chordata</taxon>
        <taxon>Craniata</taxon>
        <taxon>Vertebrata</taxon>
        <taxon>Euteleostomi</taxon>
        <taxon>Mammalia</taxon>
        <taxon>Eutheria</taxon>
        <taxon>Laurasiatheria</taxon>
        <taxon>Chiroptera</taxon>
        <taxon>Yangochiroptera</taxon>
        <taxon>Vespertilionidae</taxon>
        <taxon>Pipistrellus</taxon>
    </lineage>
</organism>
<feature type="domain" description="MARVEL" evidence="8">
    <location>
        <begin position="73"/>
        <end position="195"/>
    </location>
</feature>
<evidence type="ECO:0000256" key="4">
    <source>
        <dbReference type="ARBA" id="ARBA00023136"/>
    </source>
</evidence>
<evidence type="ECO:0000256" key="3">
    <source>
        <dbReference type="ARBA" id="ARBA00022989"/>
    </source>
</evidence>
<evidence type="ECO:0000256" key="2">
    <source>
        <dbReference type="ARBA" id="ARBA00022692"/>
    </source>
</evidence>
<comment type="subcellular location">
    <subcellularLocation>
        <location evidence="1">Membrane</location>
        <topology evidence="1">Multi-pass membrane protein</topology>
    </subcellularLocation>
</comment>
<accession>A0ABN9ZK79</accession>
<dbReference type="PROSITE" id="PS51225">
    <property type="entry name" value="MARVEL"/>
    <property type="match status" value="1"/>
</dbReference>
<gene>
    <name evidence="9" type="ORF">MPIPNATIZW_LOCUS4963</name>
</gene>
<feature type="compositionally biased region" description="Basic and acidic residues" evidence="6">
    <location>
        <begin position="1"/>
        <end position="40"/>
    </location>
</feature>
<evidence type="ECO:0000256" key="6">
    <source>
        <dbReference type="SAM" id="MobiDB-lite"/>
    </source>
</evidence>
<evidence type="ECO:0000259" key="8">
    <source>
        <dbReference type="PROSITE" id="PS51225"/>
    </source>
</evidence>
<keyword evidence="3 7" id="KW-1133">Transmembrane helix</keyword>
<evidence type="ECO:0000256" key="5">
    <source>
        <dbReference type="PROSITE-ProRule" id="PRU00581"/>
    </source>
</evidence>
<keyword evidence="10" id="KW-1185">Reference proteome</keyword>
<protein>
    <recommendedName>
        <fullName evidence="8">MARVEL domain-containing protein</fullName>
    </recommendedName>
</protein>
<keyword evidence="2 5" id="KW-0812">Transmembrane</keyword>
<feature type="transmembrane region" description="Helical" evidence="7">
    <location>
        <begin position="133"/>
        <end position="160"/>
    </location>
</feature>
<feature type="transmembrane region" description="Helical" evidence="7">
    <location>
        <begin position="73"/>
        <end position="98"/>
    </location>
</feature>
<dbReference type="EMBL" id="OY882872">
    <property type="protein sequence ID" value="CAK6436657.1"/>
    <property type="molecule type" value="Genomic_DNA"/>
</dbReference>
<name>A0ABN9ZK79_PIPNA</name>
<feature type="region of interest" description="Disordered" evidence="6">
    <location>
        <begin position="1"/>
        <end position="54"/>
    </location>
</feature>
<dbReference type="InterPro" id="IPR008253">
    <property type="entry name" value="Marvel"/>
</dbReference>
<evidence type="ECO:0000256" key="7">
    <source>
        <dbReference type="SAM" id="Phobius"/>
    </source>
</evidence>